<feature type="transmembrane region" description="Helical" evidence="8">
    <location>
        <begin position="140"/>
        <end position="165"/>
    </location>
</feature>
<dbReference type="GO" id="GO:1990961">
    <property type="term" value="P:xenobiotic detoxification by transmembrane export across the plasma membrane"/>
    <property type="evidence" value="ECO:0007669"/>
    <property type="project" value="InterPro"/>
</dbReference>
<dbReference type="PROSITE" id="PS50850">
    <property type="entry name" value="MFS"/>
    <property type="match status" value="1"/>
</dbReference>
<feature type="transmembrane region" description="Helical" evidence="8">
    <location>
        <begin position="171"/>
        <end position="188"/>
    </location>
</feature>
<feature type="transmembrane region" description="Helical" evidence="8">
    <location>
        <begin position="371"/>
        <end position="390"/>
    </location>
</feature>
<dbReference type="NCBIfam" id="TIGR00710">
    <property type="entry name" value="efflux_Bcr_CflA"/>
    <property type="match status" value="1"/>
</dbReference>
<keyword evidence="7 8" id="KW-0472">Membrane</keyword>
<proteinExistence type="inferred from homology"/>
<dbReference type="RefSeq" id="WP_057634740.1">
    <property type="nucleotide sequence ID" value="NZ_LDJI01000025.1"/>
</dbReference>
<dbReference type="PATRIC" id="fig|405444.3.peg.1660"/>
<comment type="subcellular location">
    <subcellularLocation>
        <location evidence="8">Cell inner membrane</location>
        <topology evidence="8">Multi-pass membrane protein</topology>
    </subcellularLocation>
    <subcellularLocation>
        <location evidence="1">Cell membrane</location>
        <topology evidence="1">Multi-pass membrane protein</topology>
    </subcellularLocation>
</comment>
<dbReference type="Proteomes" id="UP000050864">
    <property type="component" value="Unassembled WGS sequence"/>
</dbReference>
<evidence type="ECO:0000256" key="4">
    <source>
        <dbReference type="ARBA" id="ARBA00022475"/>
    </source>
</evidence>
<dbReference type="NCBIfam" id="NF033134">
    <property type="entry name" value="cmlA_floR"/>
    <property type="match status" value="1"/>
</dbReference>
<comment type="similarity">
    <text evidence="2 8">Belongs to the major facilitator superfamily. Bcr/CmlA family.</text>
</comment>
<dbReference type="InterPro" id="IPR020846">
    <property type="entry name" value="MFS_dom"/>
</dbReference>
<comment type="caution">
    <text evidence="10">The sequence shown here is derived from an EMBL/GenBank/DDBJ whole genome shotgun (WGS) entry which is preliminary data.</text>
</comment>
<evidence type="ECO:0000256" key="7">
    <source>
        <dbReference type="ARBA" id="ARBA00023136"/>
    </source>
</evidence>
<keyword evidence="8" id="KW-0997">Cell inner membrane</keyword>
<dbReference type="GO" id="GO:0005886">
    <property type="term" value="C:plasma membrane"/>
    <property type="evidence" value="ECO:0007669"/>
    <property type="project" value="UniProtKB-SubCell"/>
</dbReference>
<dbReference type="Gene3D" id="1.20.1720.10">
    <property type="entry name" value="Multidrug resistance protein D"/>
    <property type="match status" value="1"/>
</dbReference>
<keyword evidence="11" id="KW-1185">Reference proteome</keyword>
<feature type="domain" description="Major facilitator superfamily (MFS) profile" evidence="9">
    <location>
        <begin position="16"/>
        <end position="394"/>
    </location>
</feature>
<evidence type="ECO:0000256" key="5">
    <source>
        <dbReference type="ARBA" id="ARBA00022692"/>
    </source>
</evidence>
<feature type="transmembrane region" description="Helical" evidence="8">
    <location>
        <begin position="82"/>
        <end position="99"/>
    </location>
</feature>
<evidence type="ECO:0000313" key="11">
    <source>
        <dbReference type="Proteomes" id="UP000050864"/>
    </source>
</evidence>
<comment type="caution">
    <text evidence="8">Lacks conserved residue(s) required for the propagation of feature annotation.</text>
</comment>
<gene>
    <name evidence="10" type="ORF">ABB26_12815</name>
</gene>
<evidence type="ECO:0000256" key="1">
    <source>
        <dbReference type="ARBA" id="ARBA00004651"/>
    </source>
</evidence>
<dbReference type="EMBL" id="LDJI01000025">
    <property type="protein sequence ID" value="KRG63166.1"/>
    <property type="molecule type" value="Genomic_DNA"/>
</dbReference>
<dbReference type="OrthoDB" id="9814303at2"/>
<keyword evidence="5 8" id="KW-0812">Transmembrane</keyword>
<reference evidence="10 11" key="1">
    <citation type="submission" date="2015-05" db="EMBL/GenBank/DDBJ databases">
        <title>Genome sequencing and analysis of members of genus Stenotrophomonas.</title>
        <authorList>
            <person name="Patil P.P."/>
            <person name="Midha S."/>
            <person name="Patil P.B."/>
        </authorList>
    </citation>
    <scope>NUCLEOTIDE SEQUENCE [LARGE SCALE GENOMIC DNA]</scope>
    <source>
        <strain evidence="10 11">DSM 18929</strain>
    </source>
</reference>
<evidence type="ECO:0000313" key="10">
    <source>
        <dbReference type="EMBL" id="KRG63166.1"/>
    </source>
</evidence>
<dbReference type="InterPro" id="IPR050189">
    <property type="entry name" value="MFS_Efflux_Transporters"/>
</dbReference>
<dbReference type="STRING" id="405444.ABB26_12815"/>
<accession>A0A0R0CAF3</accession>
<keyword evidence="6 8" id="KW-1133">Transmembrane helix</keyword>
<keyword evidence="3 8" id="KW-0813">Transport</keyword>
<dbReference type="GO" id="GO:0042910">
    <property type="term" value="F:xenobiotic transmembrane transporter activity"/>
    <property type="evidence" value="ECO:0007669"/>
    <property type="project" value="InterPro"/>
</dbReference>
<name>A0A0R0CAF3_9GAMM</name>
<feature type="transmembrane region" description="Helical" evidence="8">
    <location>
        <begin position="315"/>
        <end position="337"/>
    </location>
</feature>
<feature type="transmembrane region" description="Helical" evidence="8">
    <location>
        <begin position="51"/>
        <end position="70"/>
    </location>
</feature>
<evidence type="ECO:0000256" key="3">
    <source>
        <dbReference type="ARBA" id="ARBA00022448"/>
    </source>
</evidence>
<evidence type="ECO:0000256" key="8">
    <source>
        <dbReference type="RuleBase" id="RU365088"/>
    </source>
</evidence>
<protein>
    <recommendedName>
        <fullName evidence="8">Bcr/CflA family efflux transporter</fullName>
    </recommendedName>
</protein>
<evidence type="ECO:0000256" key="2">
    <source>
        <dbReference type="ARBA" id="ARBA00006236"/>
    </source>
</evidence>
<dbReference type="PANTHER" id="PTHR43124">
    <property type="entry name" value="PURINE EFFLUX PUMP PBUE"/>
    <property type="match status" value="1"/>
</dbReference>
<dbReference type="Pfam" id="PF07690">
    <property type="entry name" value="MFS_1"/>
    <property type="match status" value="1"/>
</dbReference>
<dbReference type="CDD" id="cd17320">
    <property type="entry name" value="MFS_MdfA_MDR_like"/>
    <property type="match status" value="1"/>
</dbReference>
<sequence>MPVHPARSWAPSLPSALLLMVPFDVLASLAMDVYLPVLAQMPAALGTSSALVQLTLSGYLLVLGMGQLIFGPLSDRIGRRPVLLGGALLFTSASFALAATQGGGLFLALRMLQALGASAALVATFATVRDVYADTRQGNTIYSLFGSILAFVPALGPILGTLIALSFGWRAIFVMLGVTGLIAMVHAWRGWHETRPAPTPRRRAVLGAVLADAPFRVYTLGFSAAMGSFFVFFSIAPRLLIGVVGLSQLMFSLAFASVALVMIVVTRFAGRFVACWGVAGCCARGALVMMSGAVLLAICTWLLPSSLVTLLVPMWVIAIGIVMTVSVTANGALAGFADNAGAAVALYYCIQGVLVAGLGTFWVLFLGGDSAWPLVAQALVVPAACLLGLVRLRRDGLQ</sequence>
<feature type="transmembrane region" description="Helical" evidence="8">
    <location>
        <begin position="209"/>
        <end position="233"/>
    </location>
</feature>
<feature type="transmembrane region" description="Helical" evidence="8">
    <location>
        <begin position="272"/>
        <end position="303"/>
    </location>
</feature>
<evidence type="ECO:0000259" key="9">
    <source>
        <dbReference type="PROSITE" id="PS50850"/>
    </source>
</evidence>
<dbReference type="SUPFAM" id="SSF103473">
    <property type="entry name" value="MFS general substrate transporter"/>
    <property type="match status" value="1"/>
</dbReference>
<dbReference type="InterPro" id="IPR011701">
    <property type="entry name" value="MFS"/>
</dbReference>
<evidence type="ECO:0000256" key="6">
    <source>
        <dbReference type="ARBA" id="ARBA00022989"/>
    </source>
</evidence>
<dbReference type="AlphaFoldDB" id="A0A0R0CAF3"/>
<organism evidence="10 11">
    <name type="scientific">Stenotrophomonas humi</name>
    <dbReference type="NCBI Taxonomy" id="405444"/>
    <lineage>
        <taxon>Bacteria</taxon>
        <taxon>Pseudomonadati</taxon>
        <taxon>Pseudomonadota</taxon>
        <taxon>Gammaproteobacteria</taxon>
        <taxon>Lysobacterales</taxon>
        <taxon>Lysobacteraceae</taxon>
        <taxon>Stenotrophomonas</taxon>
    </lineage>
</organism>
<feature type="transmembrane region" description="Helical" evidence="8">
    <location>
        <begin position="344"/>
        <end position="365"/>
    </location>
</feature>
<dbReference type="InterPro" id="IPR036259">
    <property type="entry name" value="MFS_trans_sf"/>
</dbReference>
<dbReference type="InterPro" id="IPR004812">
    <property type="entry name" value="Efflux_drug-R_Bcr/CmlA"/>
</dbReference>
<feature type="transmembrane region" description="Helical" evidence="8">
    <location>
        <begin position="239"/>
        <end position="265"/>
    </location>
</feature>
<feature type="transmembrane region" description="Helical" evidence="8">
    <location>
        <begin position="105"/>
        <end position="128"/>
    </location>
</feature>
<keyword evidence="4" id="KW-1003">Cell membrane</keyword>
<dbReference type="PANTHER" id="PTHR43124:SF3">
    <property type="entry name" value="CHLORAMPHENICOL EFFLUX PUMP RV0191"/>
    <property type="match status" value="1"/>
</dbReference>